<dbReference type="AlphaFoldDB" id="A0A0E9U954"/>
<name>A0A0E9U954_ANGAN</name>
<accession>A0A0E9U954</accession>
<organism evidence="1">
    <name type="scientific">Anguilla anguilla</name>
    <name type="common">European freshwater eel</name>
    <name type="synonym">Muraena anguilla</name>
    <dbReference type="NCBI Taxonomy" id="7936"/>
    <lineage>
        <taxon>Eukaryota</taxon>
        <taxon>Metazoa</taxon>
        <taxon>Chordata</taxon>
        <taxon>Craniata</taxon>
        <taxon>Vertebrata</taxon>
        <taxon>Euteleostomi</taxon>
        <taxon>Actinopterygii</taxon>
        <taxon>Neopterygii</taxon>
        <taxon>Teleostei</taxon>
        <taxon>Anguilliformes</taxon>
        <taxon>Anguillidae</taxon>
        <taxon>Anguilla</taxon>
    </lineage>
</organism>
<sequence length="45" mass="5090">MACSVLQGALVSVMMYRERKTANKTIKGKWQHHPCTTTERSLLSP</sequence>
<dbReference type="EMBL" id="GBXM01046143">
    <property type="protein sequence ID" value="JAH62434.1"/>
    <property type="molecule type" value="Transcribed_RNA"/>
</dbReference>
<proteinExistence type="predicted"/>
<evidence type="ECO:0000313" key="1">
    <source>
        <dbReference type="EMBL" id="JAH62434.1"/>
    </source>
</evidence>
<reference evidence="1" key="1">
    <citation type="submission" date="2014-11" db="EMBL/GenBank/DDBJ databases">
        <authorList>
            <person name="Amaro Gonzalez C."/>
        </authorList>
    </citation>
    <scope>NUCLEOTIDE SEQUENCE</scope>
</reference>
<protein>
    <submittedName>
        <fullName evidence="1">Uncharacterized protein</fullName>
    </submittedName>
</protein>
<reference evidence="1" key="2">
    <citation type="journal article" date="2015" name="Fish Shellfish Immunol.">
        <title>Early steps in the European eel (Anguilla anguilla)-Vibrio vulnificus interaction in the gills: Role of the RtxA13 toxin.</title>
        <authorList>
            <person name="Callol A."/>
            <person name="Pajuelo D."/>
            <person name="Ebbesson L."/>
            <person name="Teles M."/>
            <person name="MacKenzie S."/>
            <person name="Amaro C."/>
        </authorList>
    </citation>
    <scope>NUCLEOTIDE SEQUENCE</scope>
</reference>